<evidence type="ECO:0000313" key="15">
    <source>
        <dbReference type="Proteomes" id="UP001457282"/>
    </source>
</evidence>
<keyword evidence="15" id="KW-1185">Reference proteome</keyword>
<gene>
    <name evidence="14" type="ORF">M0R45_007479</name>
</gene>
<evidence type="ECO:0000256" key="9">
    <source>
        <dbReference type="ARBA" id="ARBA00022989"/>
    </source>
</evidence>
<keyword evidence="7" id="KW-0418">Kinase</keyword>
<dbReference type="GO" id="GO:0016020">
    <property type="term" value="C:membrane"/>
    <property type="evidence" value="ECO:0007669"/>
    <property type="project" value="UniProtKB-SubCell"/>
</dbReference>
<keyword evidence="5 12" id="KW-0732">Signal</keyword>
<keyword evidence="9" id="KW-1133">Transmembrane helix</keyword>
<evidence type="ECO:0000256" key="8">
    <source>
        <dbReference type="ARBA" id="ARBA00022840"/>
    </source>
</evidence>
<keyword evidence="4" id="KW-0812">Transmembrane</keyword>
<dbReference type="EMBL" id="JBEDUW010000002">
    <property type="protein sequence ID" value="KAK9941785.1"/>
    <property type="molecule type" value="Genomic_DNA"/>
</dbReference>
<comment type="subcellular location">
    <subcellularLocation>
        <location evidence="1">Membrane</location>
        <topology evidence="1">Single-pass type I membrane protein</topology>
    </subcellularLocation>
</comment>
<name>A0AAW1Y0E7_RUBAR</name>
<evidence type="ECO:0000256" key="2">
    <source>
        <dbReference type="ARBA" id="ARBA00022527"/>
    </source>
</evidence>
<evidence type="ECO:0000256" key="11">
    <source>
        <dbReference type="ARBA" id="ARBA00023180"/>
    </source>
</evidence>
<evidence type="ECO:0000256" key="10">
    <source>
        <dbReference type="ARBA" id="ARBA00023136"/>
    </source>
</evidence>
<proteinExistence type="predicted"/>
<evidence type="ECO:0000256" key="4">
    <source>
        <dbReference type="ARBA" id="ARBA00022692"/>
    </source>
</evidence>
<feature type="domain" description="Malectin-like" evidence="13">
    <location>
        <begin position="42"/>
        <end position="362"/>
    </location>
</feature>
<dbReference type="PANTHER" id="PTHR34590">
    <property type="entry name" value="OS03G0124300 PROTEIN-RELATED"/>
    <property type="match status" value="1"/>
</dbReference>
<evidence type="ECO:0000256" key="6">
    <source>
        <dbReference type="ARBA" id="ARBA00022741"/>
    </source>
</evidence>
<dbReference type="InterPro" id="IPR024788">
    <property type="entry name" value="Malectin-like_Carb-bd_dom"/>
</dbReference>
<keyword evidence="11" id="KW-0325">Glycoprotein</keyword>
<dbReference type="GO" id="GO:0004674">
    <property type="term" value="F:protein serine/threonine kinase activity"/>
    <property type="evidence" value="ECO:0007669"/>
    <property type="project" value="UniProtKB-KW"/>
</dbReference>
<dbReference type="AlphaFoldDB" id="A0AAW1Y0E7"/>
<keyword evidence="3" id="KW-0808">Transferase</keyword>
<evidence type="ECO:0000259" key="13">
    <source>
        <dbReference type="Pfam" id="PF12819"/>
    </source>
</evidence>
<dbReference type="FunFam" id="2.60.120.430:FF:000007">
    <property type="entry name" value="FERONIA receptor-like kinase"/>
    <property type="match status" value="1"/>
</dbReference>
<keyword evidence="8" id="KW-0067">ATP-binding</keyword>
<feature type="signal peptide" evidence="12">
    <location>
        <begin position="1"/>
        <end position="28"/>
    </location>
</feature>
<dbReference type="Gene3D" id="2.60.120.430">
    <property type="entry name" value="Galactose-binding lectin"/>
    <property type="match status" value="2"/>
</dbReference>
<keyword evidence="2" id="KW-0723">Serine/threonine-protein kinase</keyword>
<dbReference type="FunFam" id="2.60.120.430:FF:000003">
    <property type="entry name" value="FERONIA receptor-like kinase"/>
    <property type="match status" value="1"/>
</dbReference>
<dbReference type="InterPro" id="IPR045272">
    <property type="entry name" value="ANXUR1/2-like"/>
</dbReference>
<evidence type="ECO:0000313" key="14">
    <source>
        <dbReference type="EMBL" id="KAK9941785.1"/>
    </source>
</evidence>
<dbReference type="GO" id="GO:0005524">
    <property type="term" value="F:ATP binding"/>
    <property type="evidence" value="ECO:0007669"/>
    <property type="project" value="UniProtKB-KW"/>
</dbReference>
<comment type="caution">
    <text evidence="14">The sequence shown here is derived from an EMBL/GenBank/DDBJ whole genome shotgun (WGS) entry which is preliminary data.</text>
</comment>
<feature type="chain" id="PRO_5043609805" description="Malectin-like domain-containing protein" evidence="12">
    <location>
        <begin position="29"/>
        <end position="396"/>
    </location>
</feature>
<evidence type="ECO:0000256" key="12">
    <source>
        <dbReference type="SAM" id="SignalP"/>
    </source>
</evidence>
<dbReference type="Proteomes" id="UP001457282">
    <property type="component" value="Unassembled WGS sequence"/>
</dbReference>
<protein>
    <recommendedName>
        <fullName evidence="13">Malectin-like domain-containing protein</fullName>
    </recommendedName>
</protein>
<sequence>MWMTACFIFSPPLHLSLFLHIIGSLVAGGLPPIYTLVDFITVNCGYSGNLFNKSDNRNWTGDIDSEFSPLERLGANSTSLVREAPPSSTVIQVPYATVRISRSEFTYIFPVTSGQKLIRLHFYPVSYADFDRSEALFSVKAGGYTLLKDFNVSAIADASRVEMPYKEFCVNIGEEKSLNITFASSRASPDSYVFINGIEIVSIPTNLYYSPAQSHWIEYIGGQINYTIENSTALEMVHRINIGGSPLSSNQDTGMYRNWDADDDVYLDDLSSRFSVIPSNTRIQLKFFSIPNYTAPSEVYQSGRSMGTNKTINKSYNLTWDFPVDSKFHYLVRLHFCEFQNQITSSGDRTFQIYIANQSADQDADIIQWSGGNGDTSLQRTTLCLCLTPPELEARK</sequence>
<keyword evidence="6" id="KW-0547">Nucleotide-binding</keyword>
<organism evidence="14 15">
    <name type="scientific">Rubus argutus</name>
    <name type="common">Southern blackberry</name>
    <dbReference type="NCBI Taxonomy" id="59490"/>
    <lineage>
        <taxon>Eukaryota</taxon>
        <taxon>Viridiplantae</taxon>
        <taxon>Streptophyta</taxon>
        <taxon>Embryophyta</taxon>
        <taxon>Tracheophyta</taxon>
        <taxon>Spermatophyta</taxon>
        <taxon>Magnoliopsida</taxon>
        <taxon>eudicotyledons</taxon>
        <taxon>Gunneridae</taxon>
        <taxon>Pentapetalae</taxon>
        <taxon>rosids</taxon>
        <taxon>fabids</taxon>
        <taxon>Rosales</taxon>
        <taxon>Rosaceae</taxon>
        <taxon>Rosoideae</taxon>
        <taxon>Rosoideae incertae sedis</taxon>
        <taxon>Rubus</taxon>
    </lineage>
</organism>
<dbReference type="Pfam" id="PF12819">
    <property type="entry name" value="Malectin_like"/>
    <property type="match status" value="1"/>
</dbReference>
<keyword evidence="10" id="KW-0472">Membrane</keyword>
<accession>A0AAW1Y0E7</accession>
<evidence type="ECO:0000256" key="3">
    <source>
        <dbReference type="ARBA" id="ARBA00022679"/>
    </source>
</evidence>
<evidence type="ECO:0000256" key="1">
    <source>
        <dbReference type="ARBA" id="ARBA00004479"/>
    </source>
</evidence>
<dbReference type="GO" id="GO:0004714">
    <property type="term" value="F:transmembrane receptor protein tyrosine kinase activity"/>
    <property type="evidence" value="ECO:0007669"/>
    <property type="project" value="InterPro"/>
</dbReference>
<evidence type="ECO:0000256" key="5">
    <source>
        <dbReference type="ARBA" id="ARBA00022729"/>
    </source>
</evidence>
<reference evidence="14 15" key="1">
    <citation type="journal article" date="2023" name="G3 (Bethesda)">
        <title>A chromosome-length genome assembly and annotation of blackberry (Rubus argutus, cv. 'Hillquist').</title>
        <authorList>
            <person name="Bruna T."/>
            <person name="Aryal R."/>
            <person name="Dudchenko O."/>
            <person name="Sargent D.J."/>
            <person name="Mead D."/>
            <person name="Buti M."/>
            <person name="Cavallini A."/>
            <person name="Hytonen T."/>
            <person name="Andres J."/>
            <person name="Pham M."/>
            <person name="Weisz D."/>
            <person name="Mascagni F."/>
            <person name="Usai G."/>
            <person name="Natali L."/>
            <person name="Bassil N."/>
            <person name="Fernandez G.E."/>
            <person name="Lomsadze A."/>
            <person name="Armour M."/>
            <person name="Olukolu B."/>
            <person name="Poorten T."/>
            <person name="Britton C."/>
            <person name="Davik J."/>
            <person name="Ashrafi H."/>
            <person name="Aiden E.L."/>
            <person name="Borodovsky M."/>
            <person name="Worthington M."/>
        </authorList>
    </citation>
    <scope>NUCLEOTIDE SEQUENCE [LARGE SCALE GENOMIC DNA]</scope>
    <source>
        <strain evidence="14">PI 553951</strain>
    </source>
</reference>
<dbReference type="PANTHER" id="PTHR34590:SF15">
    <property type="entry name" value="PROTEIN KINASE DOMAIN-CONTAINING PROTEIN"/>
    <property type="match status" value="1"/>
</dbReference>
<evidence type="ECO:0000256" key="7">
    <source>
        <dbReference type="ARBA" id="ARBA00022777"/>
    </source>
</evidence>